<keyword evidence="3" id="KW-1003">Cell membrane</keyword>
<dbReference type="PANTHER" id="PTHR43386:SF1">
    <property type="entry name" value="D,D-DIPEPTIDE TRANSPORT SYSTEM PERMEASE PROTEIN DDPC-RELATED"/>
    <property type="match status" value="1"/>
</dbReference>
<evidence type="ECO:0000259" key="8">
    <source>
        <dbReference type="PROSITE" id="PS50928"/>
    </source>
</evidence>
<comment type="caution">
    <text evidence="9">The sequence shown here is derived from an EMBL/GenBank/DDBJ whole genome shotgun (WGS) entry which is preliminary data.</text>
</comment>
<organism evidence="9 10">
    <name type="scientific">Candidatus Avichristensenella intestinipullorum</name>
    <dbReference type="NCBI Taxonomy" id="2840693"/>
    <lineage>
        <taxon>Bacteria</taxon>
        <taxon>Bacillati</taxon>
        <taxon>Bacillota</taxon>
        <taxon>Clostridia</taxon>
        <taxon>Candidatus Avichristensenella</taxon>
    </lineage>
</organism>
<reference evidence="9" key="2">
    <citation type="journal article" date="2021" name="PeerJ">
        <title>Extensive microbial diversity within the chicken gut microbiome revealed by metagenomics and culture.</title>
        <authorList>
            <person name="Gilroy R."/>
            <person name="Ravi A."/>
            <person name="Getino M."/>
            <person name="Pursley I."/>
            <person name="Horton D.L."/>
            <person name="Alikhan N.F."/>
            <person name="Baker D."/>
            <person name="Gharbi K."/>
            <person name="Hall N."/>
            <person name="Watson M."/>
            <person name="Adriaenssens E.M."/>
            <person name="Foster-Nyarko E."/>
            <person name="Jarju S."/>
            <person name="Secka A."/>
            <person name="Antonio M."/>
            <person name="Oren A."/>
            <person name="Chaudhuri R.R."/>
            <person name="La Ragione R."/>
            <person name="Hildebrand F."/>
            <person name="Pallen M.J."/>
        </authorList>
    </citation>
    <scope>NUCLEOTIDE SEQUENCE</scope>
    <source>
        <strain evidence="9">ChiHile30-977</strain>
    </source>
</reference>
<dbReference type="InterPro" id="IPR035906">
    <property type="entry name" value="MetI-like_sf"/>
</dbReference>
<dbReference type="Pfam" id="PF12911">
    <property type="entry name" value="OppC_N"/>
    <property type="match status" value="1"/>
</dbReference>
<sequence>MGSAVGWMASILLLCFILCAIFAPLLAPYGENEMDIMNRLKPPAWCEGGSTKHLLGTDELGRDLLSRLIYGSRSSILVGVLAALMAGSIGVATGLLAGYFPKFDAVLMRLADIQLAFPSMLLALAIIAVFGGGFMKLILVLGVTGWVSYARIVRSQVLSLRTSDYVMAAQTVGVGPVRLLLRHILPNAIGPVITIATFQVASAILSEASLSFLGVGIPPTTATWGNILHSGQLYMSTAWWISVFPGVCILLIVIAINILGDVLNLYMDPYSNQQSA</sequence>
<evidence type="ECO:0000313" key="9">
    <source>
        <dbReference type="EMBL" id="HIQ62726.1"/>
    </source>
</evidence>
<evidence type="ECO:0000256" key="1">
    <source>
        <dbReference type="ARBA" id="ARBA00004651"/>
    </source>
</evidence>
<dbReference type="PANTHER" id="PTHR43386">
    <property type="entry name" value="OLIGOPEPTIDE TRANSPORT SYSTEM PERMEASE PROTEIN APPC"/>
    <property type="match status" value="1"/>
</dbReference>
<dbReference type="GO" id="GO:0005886">
    <property type="term" value="C:plasma membrane"/>
    <property type="evidence" value="ECO:0007669"/>
    <property type="project" value="UniProtKB-SubCell"/>
</dbReference>
<evidence type="ECO:0000256" key="5">
    <source>
        <dbReference type="ARBA" id="ARBA00022989"/>
    </source>
</evidence>
<evidence type="ECO:0000256" key="2">
    <source>
        <dbReference type="ARBA" id="ARBA00022448"/>
    </source>
</evidence>
<protein>
    <submittedName>
        <fullName evidence="9">ABC transporter permease</fullName>
    </submittedName>
</protein>
<feature type="domain" description="ABC transmembrane type-1" evidence="8">
    <location>
        <begin position="72"/>
        <end position="260"/>
    </location>
</feature>
<accession>A0A9D0YUY2</accession>
<dbReference type="InterPro" id="IPR025966">
    <property type="entry name" value="OppC_N"/>
</dbReference>
<feature type="transmembrane region" description="Helical" evidence="7">
    <location>
        <begin position="237"/>
        <end position="259"/>
    </location>
</feature>
<comment type="subcellular location">
    <subcellularLocation>
        <location evidence="1 7">Cell membrane</location>
        <topology evidence="1 7">Multi-pass membrane protein</topology>
    </subcellularLocation>
</comment>
<evidence type="ECO:0000256" key="6">
    <source>
        <dbReference type="ARBA" id="ARBA00023136"/>
    </source>
</evidence>
<feature type="transmembrane region" description="Helical" evidence="7">
    <location>
        <begin position="6"/>
        <end position="29"/>
    </location>
</feature>
<reference evidence="9" key="1">
    <citation type="submission" date="2020-10" db="EMBL/GenBank/DDBJ databases">
        <authorList>
            <person name="Gilroy R."/>
        </authorList>
    </citation>
    <scope>NUCLEOTIDE SEQUENCE</scope>
    <source>
        <strain evidence="9">ChiHile30-977</strain>
    </source>
</reference>
<dbReference type="AlphaFoldDB" id="A0A9D0YUY2"/>
<evidence type="ECO:0000313" key="10">
    <source>
        <dbReference type="Proteomes" id="UP000886819"/>
    </source>
</evidence>
<evidence type="ECO:0000256" key="7">
    <source>
        <dbReference type="RuleBase" id="RU363032"/>
    </source>
</evidence>
<comment type="similarity">
    <text evidence="7">Belongs to the binding-protein-dependent transport system permease family.</text>
</comment>
<keyword evidence="2 7" id="KW-0813">Transport</keyword>
<gene>
    <name evidence="9" type="ORF">IAA66_03955</name>
</gene>
<feature type="transmembrane region" description="Helical" evidence="7">
    <location>
        <begin position="120"/>
        <end position="147"/>
    </location>
</feature>
<dbReference type="Pfam" id="PF00528">
    <property type="entry name" value="BPD_transp_1"/>
    <property type="match status" value="1"/>
</dbReference>
<keyword evidence="4 7" id="KW-0812">Transmembrane</keyword>
<dbReference type="SUPFAM" id="SSF161098">
    <property type="entry name" value="MetI-like"/>
    <property type="match status" value="1"/>
</dbReference>
<keyword evidence="5 7" id="KW-1133">Transmembrane helix</keyword>
<name>A0A9D0YUY2_9FIRM</name>
<dbReference type="Gene3D" id="1.10.3720.10">
    <property type="entry name" value="MetI-like"/>
    <property type="match status" value="1"/>
</dbReference>
<dbReference type="InterPro" id="IPR000515">
    <property type="entry name" value="MetI-like"/>
</dbReference>
<dbReference type="CDD" id="cd06261">
    <property type="entry name" value="TM_PBP2"/>
    <property type="match status" value="1"/>
</dbReference>
<dbReference type="PROSITE" id="PS50928">
    <property type="entry name" value="ABC_TM1"/>
    <property type="match status" value="1"/>
</dbReference>
<feature type="transmembrane region" description="Helical" evidence="7">
    <location>
        <begin position="76"/>
        <end position="100"/>
    </location>
</feature>
<keyword evidence="6 7" id="KW-0472">Membrane</keyword>
<dbReference type="EMBL" id="DVFI01000059">
    <property type="protein sequence ID" value="HIQ62726.1"/>
    <property type="molecule type" value="Genomic_DNA"/>
</dbReference>
<feature type="transmembrane region" description="Helical" evidence="7">
    <location>
        <begin position="188"/>
        <end position="217"/>
    </location>
</feature>
<dbReference type="Proteomes" id="UP000886819">
    <property type="component" value="Unassembled WGS sequence"/>
</dbReference>
<proteinExistence type="inferred from homology"/>
<evidence type="ECO:0000256" key="3">
    <source>
        <dbReference type="ARBA" id="ARBA00022475"/>
    </source>
</evidence>
<evidence type="ECO:0000256" key="4">
    <source>
        <dbReference type="ARBA" id="ARBA00022692"/>
    </source>
</evidence>
<dbReference type="GO" id="GO:0055085">
    <property type="term" value="P:transmembrane transport"/>
    <property type="evidence" value="ECO:0007669"/>
    <property type="project" value="InterPro"/>
</dbReference>
<dbReference type="InterPro" id="IPR050366">
    <property type="entry name" value="BP-dependent_transpt_permease"/>
</dbReference>